<dbReference type="AlphaFoldDB" id="X1N550"/>
<evidence type="ECO:0000313" key="2">
    <source>
        <dbReference type="EMBL" id="GAI39142.1"/>
    </source>
</evidence>
<feature type="non-terminal residue" evidence="2">
    <location>
        <position position="1"/>
    </location>
</feature>
<dbReference type="InterPro" id="IPR036812">
    <property type="entry name" value="NAD(P)_OxRdtase_dom_sf"/>
</dbReference>
<evidence type="ECO:0000259" key="1">
    <source>
        <dbReference type="Pfam" id="PF00248"/>
    </source>
</evidence>
<dbReference type="InterPro" id="IPR023210">
    <property type="entry name" value="NADP_OxRdtase_dom"/>
</dbReference>
<comment type="caution">
    <text evidence="2">The sequence shown here is derived from an EMBL/GenBank/DDBJ whole genome shotgun (WGS) entry which is preliminary data.</text>
</comment>
<protein>
    <recommendedName>
        <fullName evidence="1">NADP-dependent oxidoreductase domain-containing protein</fullName>
    </recommendedName>
</protein>
<feature type="domain" description="NADP-dependent oxidoreductase" evidence="1">
    <location>
        <begin position="3"/>
        <end position="52"/>
    </location>
</feature>
<gene>
    <name evidence="2" type="ORF">S06H3_44386</name>
</gene>
<accession>X1N550</accession>
<dbReference type="SUPFAM" id="SSF51430">
    <property type="entry name" value="NAD(P)-linked oxidoreductase"/>
    <property type="match status" value="1"/>
</dbReference>
<sequence length="64" mass="7314">GVQMALKWILMHSEVSCVIPGAKNTKQLEENISASELTDLDPDVLKGVKIIYEKFIKPKVHHRW</sequence>
<dbReference type="Pfam" id="PF00248">
    <property type="entry name" value="Aldo_ket_red"/>
    <property type="match status" value="1"/>
</dbReference>
<dbReference type="Gene3D" id="3.20.20.100">
    <property type="entry name" value="NADP-dependent oxidoreductase domain"/>
    <property type="match status" value="1"/>
</dbReference>
<name>X1N550_9ZZZZ</name>
<organism evidence="2">
    <name type="scientific">marine sediment metagenome</name>
    <dbReference type="NCBI Taxonomy" id="412755"/>
    <lineage>
        <taxon>unclassified sequences</taxon>
        <taxon>metagenomes</taxon>
        <taxon>ecological metagenomes</taxon>
    </lineage>
</organism>
<proteinExistence type="predicted"/>
<dbReference type="EMBL" id="BARV01027601">
    <property type="protein sequence ID" value="GAI39142.1"/>
    <property type="molecule type" value="Genomic_DNA"/>
</dbReference>
<reference evidence="2" key="1">
    <citation type="journal article" date="2014" name="Front. Microbiol.">
        <title>High frequency of phylogenetically diverse reductive dehalogenase-homologous genes in deep subseafloor sedimentary metagenomes.</title>
        <authorList>
            <person name="Kawai M."/>
            <person name="Futagami T."/>
            <person name="Toyoda A."/>
            <person name="Takaki Y."/>
            <person name="Nishi S."/>
            <person name="Hori S."/>
            <person name="Arai W."/>
            <person name="Tsubouchi T."/>
            <person name="Morono Y."/>
            <person name="Uchiyama I."/>
            <person name="Ito T."/>
            <person name="Fujiyama A."/>
            <person name="Inagaki F."/>
            <person name="Takami H."/>
        </authorList>
    </citation>
    <scope>NUCLEOTIDE SEQUENCE</scope>
    <source>
        <strain evidence="2">Expedition CK06-06</strain>
    </source>
</reference>